<dbReference type="AlphaFoldDB" id="A0A941HRK3"/>
<name>A0A941HRK3_9BACI</name>
<comment type="caution">
    <text evidence="1">The sequence shown here is derived from an EMBL/GenBank/DDBJ whole genome shotgun (WGS) entry which is preliminary data.</text>
</comment>
<reference evidence="1 2" key="1">
    <citation type="submission" date="2021-04" db="EMBL/GenBank/DDBJ databases">
        <title>Allobacillus sp. nov. SKP8-2 isolated from shrimp paste.</title>
        <authorList>
            <person name="Tanasupawat S."/>
            <person name="Yiamsombat S."/>
            <person name="Kanchanasin P."/>
            <person name="Kuncharoen N."/>
        </authorList>
    </citation>
    <scope>NUCLEOTIDE SEQUENCE [LARGE SCALE GENOMIC DNA]</scope>
    <source>
        <strain evidence="1 2">SKP8-2</strain>
    </source>
</reference>
<organism evidence="1 2">
    <name type="scientific">Allobacillus saliphilus</name>
    <dbReference type="NCBI Taxonomy" id="2912308"/>
    <lineage>
        <taxon>Bacteria</taxon>
        <taxon>Bacillati</taxon>
        <taxon>Bacillota</taxon>
        <taxon>Bacilli</taxon>
        <taxon>Bacillales</taxon>
        <taxon>Bacillaceae</taxon>
        <taxon>Allobacillus</taxon>
    </lineage>
</organism>
<evidence type="ECO:0000313" key="2">
    <source>
        <dbReference type="Proteomes" id="UP000675431"/>
    </source>
</evidence>
<keyword evidence="2" id="KW-1185">Reference proteome</keyword>
<dbReference type="RefSeq" id="WP_212367236.1">
    <property type="nucleotide sequence ID" value="NZ_JAGSIE010000003.1"/>
</dbReference>
<dbReference type="EMBL" id="JAGSIE010000003">
    <property type="protein sequence ID" value="MBR7552686.1"/>
    <property type="molecule type" value="Genomic_DNA"/>
</dbReference>
<evidence type="ECO:0000313" key="1">
    <source>
        <dbReference type="EMBL" id="MBR7552686.1"/>
    </source>
</evidence>
<proteinExistence type="predicted"/>
<gene>
    <name evidence="1" type="ORF">KC820_00835</name>
</gene>
<protein>
    <submittedName>
        <fullName evidence="1">Uncharacterized protein</fullName>
    </submittedName>
</protein>
<dbReference type="Proteomes" id="UP000675431">
    <property type="component" value="Unassembled WGS sequence"/>
</dbReference>
<sequence>MGIALLFKNNLAGLSPYYRALNDLVSFSGEKLILSSGYTSVQDNTLFNNINRGFRNEHNSELITIAGNFKPYCSCTKSSNQGCHFDKYGDFILSLNFQCLSNQKRFLIDRYGNWHAKISMKIRNNFPIAMVIGSTNLSRTALGLIPGRGSHEADVLIWRDSYCSFTNSFSDLKEGDYWRFSPYYQGQEEELLTNQYKYLQDYINNNQKHTNALELY</sequence>
<accession>A0A941HRK3</accession>